<dbReference type="InterPro" id="IPR036331">
    <property type="entry name" value="Chagasin-like_sf"/>
</dbReference>
<protein>
    <recommendedName>
        <fullName evidence="3">Proteinase inhibitor I42 chagasin domain-containing protein</fullName>
    </recommendedName>
</protein>
<dbReference type="Pfam" id="PF09394">
    <property type="entry name" value="Inhibitor_I42"/>
    <property type="match status" value="1"/>
</dbReference>
<feature type="domain" description="Proteinase inhibitor I42 chagasin" evidence="3">
    <location>
        <begin position="7"/>
        <end position="53"/>
    </location>
</feature>
<dbReference type="AlphaFoldDB" id="X1AGH0"/>
<proteinExistence type="predicted"/>
<dbReference type="InterPro" id="IPR018990">
    <property type="entry name" value="Prot_inh_I42_chagasin"/>
</dbReference>
<evidence type="ECO:0000259" key="3">
    <source>
        <dbReference type="Pfam" id="PF09394"/>
    </source>
</evidence>
<dbReference type="SUPFAM" id="SSF141066">
    <property type="entry name" value="ICP-like"/>
    <property type="match status" value="1"/>
</dbReference>
<accession>X1AGH0</accession>
<keyword evidence="2" id="KW-0789">Thiol protease inhibitor</keyword>
<comment type="caution">
    <text evidence="4">The sequence shown here is derived from an EMBL/GenBank/DDBJ whole genome shotgun (WGS) entry which is preliminary data.</text>
</comment>
<feature type="non-terminal residue" evidence="4">
    <location>
        <position position="1"/>
    </location>
</feature>
<keyword evidence="1" id="KW-0646">Protease inhibitor</keyword>
<organism evidence="4">
    <name type="scientific">marine sediment metagenome</name>
    <dbReference type="NCBI Taxonomy" id="412755"/>
    <lineage>
        <taxon>unclassified sequences</taxon>
        <taxon>metagenomes</taxon>
        <taxon>ecological metagenomes</taxon>
    </lineage>
</organism>
<evidence type="ECO:0000256" key="1">
    <source>
        <dbReference type="ARBA" id="ARBA00022690"/>
    </source>
</evidence>
<dbReference type="EMBL" id="BART01006734">
    <property type="protein sequence ID" value="GAG68857.1"/>
    <property type="molecule type" value="Genomic_DNA"/>
</dbReference>
<evidence type="ECO:0000313" key="4">
    <source>
        <dbReference type="EMBL" id="GAG68857.1"/>
    </source>
</evidence>
<name>X1AGH0_9ZZZZ</name>
<dbReference type="GO" id="GO:0004869">
    <property type="term" value="F:cysteine-type endopeptidase inhibitor activity"/>
    <property type="evidence" value="ECO:0007669"/>
    <property type="project" value="UniProtKB-KW"/>
</dbReference>
<dbReference type="Gene3D" id="2.60.40.2020">
    <property type="match status" value="1"/>
</dbReference>
<gene>
    <name evidence="4" type="ORF">S01H4_15363</name>
</gene>
<evidence type="ECO:0000256" key="2">
    <source>
        <dbReference type="ARBA" id="ARBA00022704"/>
    </source>
</evidence>
<reference evidence="4" key="1">
    <citation type="journal article" date="2014" name="Front. Microbiol.">
        <title>High frequency of phylogenetically diverse reductive dehalogenase-homologous genes in deep subseafloor sedimentary metagenomes.</title>
        <authorList>
            <person name="Kawai M."/>
            <person name="Futagami T."/>
            <person name="Toyoda A."/>
            <person name="Takaki Y."/>
            <person name="Nishi S."/>
            <person name="Hori S."/>
            <person name="Arai W."/>
            <person name="Tsubouchi T."/>
            <person name="Morono Y."/>
            <person name="Uchiyama I."/>
            <person name="Ito T."/>
            <person name="Fujiyama A."/>
            <person name="Inagaki F."/>
            <person name="Takami H."/>
        </authorList>
    </citation>
    <scope>NUCLEOTIDE SEQUENCE</scope>
    <source>
        <strain evidence="4">Expedition CK06-06</strain>
    </source>
</reference>
<sequence length="63" mass="7025">LGVAARQGVVGAGGIELFRFRVLVEMGQTEITLVYKRPWEEPSPQDVIKVFTINIVPTEITVR</sequence>